<dbReference type="GO" id="GO:0003677">
    <property type="term" value="F:DNA binding"/>
    <property type="evidence" value="ECO:0007669"/>
    <property type="project" value="InterPro"/>
</dbReference>
<dbReference type="SUPFAM" id="SSF56726">
    <property type="entry name" value="DNA topoisomerase IV, alpha subunit"/>
    <property type="match status" value="1"/>
</dbReference>
<dbReference type="PANTHER" id="PTHR10848:SF0">
    <property type="entry name" value="MEIOTIC RECOMBINATION PROTEIN SPO11"/>
    <property type="match status" value="1"/>
</dbReference>
<feature type="compositionally biased region" description="Pro residues" evidence="1">
    <location>
        <begin position="214"/>
        <end position="260"/>
    </location>
</feature>
<name>A0AAD7AXC4_9AGAR</name>
<evidence type="ECO:0000256" key="1">
    <source>
        <dbReference type="SAM" id="MobiDB-lite"/>
    </source>
</evidence>
<evidence type="ECO:0000313" key="2">
    <source>
        <dbReference type="EMBL" id="KAJ7602544.1"/>
    </source>
</evidence>
<dbReference type="PANTHER" id="PTHR10848">
    <property type="entry name" value="MEIOTIC RECOMBINATION PROTEIN SPO11"/>
    <property type="match status" value="1"/>
</dbReference>
<dbReference type="SUPFAM" id="SSF54001">
    <property type="entry name" value="Cysteine proteinases"/>
    <property type="match status" value="1"/>
</dbReference>
<sequence length="556" mass="62079">MALPPPNPNLLGPLTNPPSDGQPAFAEVFFDTMPVLGLARFEQHDVGKLVDLVLTQLQEVEFSSPVAARWKEEGWTLRVVRIGQESHRPLDVSDYLAGQRRVTVQCEKCKIKHKFLRVHTFASRPPILIIHINNTKSLADNTIVKGVVVYPEQIHWQDGTVSELVATSTHNVLCDDVNITTGPAVSFPPSDHYVTVLFYLDTRRLAPGQSRAARPPPNQDPPPPPNQDPPPPPNQDPPPLPNQDPPPPPNQDPPPPPPGQRPMSPLCAQRFGNVPLFHQAIGDLTRSLSAPKRTLAQAATDSGARRADTDILEQLEDILAMNWANPEAAEVTRQICTFLAQLFHQRPWVLDIVNLNSDLDCVNGIWCLPISRVLVTPMDRHFAQVIAILNILEFNVQRGHLRSLRWLYYFLKWLLKHMQECSDLLDVLCARLGLQRKLVNIAALGRGVIVGAGMMILLCNGEKIYTADRVVTHIPYVELIDKIDLEETQIVYVSEKHSVAEMMYDGGLLQKRAIFISPSSEPQLPTHKFLGKLMDDNPWVAIGYLGDVDPLGWLII</sequence>
<dbReference type="EMBL" id="JARKIF010000222">
    <property type="protein sequence ID" value="KAJ7602544.1"/>
    <property type="molecule type" value="Genomic_DNA"/>
</dbReference>
<keyword evidence="3" id="KW-1185">Reference proteome</keyword>
<dbReference type="InterPro" id="IPR038765">
    <property type="entry name" value="Papain-like_cys_pep_sf"/>
</dbReference>
<protein>
    <submittedName>
        <fullName evidence="2">Spo11/DNA topoisomerase VI subunit A</fullName>
    </submittedName>
</protein>
<proteinExistence type="predicted"/>
<dbReference type="InterPro" id="IPR036078">
    <property type="entry name" value="Spo11/TopoVI_A_sf"/>
</dbReference>
<comment type="caution">
    <text evidence="2">The sequence shown here is derived from an EMBL/GenBank/DDBJ whole genome shotgun (WGS) entry which is preliminary data.</text>
</comment>
<dbReference type="AlphaFoldDB" id="A0AAD7AXC4"/>
<accession>A0AAD7AXC4</accession>
<gene>
    <name evidence="2" type="ORF">FB45DRAFT_1046935</name>
</gene>
<dbReference type="GO" id="GO:0042138">
    <property type="term" value="P:meiotic DNA double-strand break formation"/>
    <property type="evidence" value="ECO:0007669"/>
    <property type="project" value="TreeGrafter"/>
</dbReference>
<dbReference type="GO" id="GO:0000228">
    <property type="term" value="C:nuclear chromosome"/>
    <property type="evidence" value="ECO:0007669"/>
    <property type="project" value="TreeGrafter"/>
</dbReference>
<evidence type="ECO:0000313" key="3">
    <source>
        <dbReference type="Proteomes" id="UP001221142"/>
    </source>
</evidence>
<dbReference type="PRINTS" id="PR01550">
    <property type="entry name" value="TOP6AFAMILY"/>
</dbReference>
<dbReference type="GO" id="GO:0003918">
    <property type="term" value="F:DNA topoisomerase type II (double strand cut, ATP-hydrolyzing) activity"/>
    <property type="evidence" value="ECO:0007669"/>
    <property type="project" value="InterPro"/>
</dbReference>
<dbReference type="GO" id="GO:0007131">
    <property type="term" value="P:reciprocal meiotic recombination"/>
    <property type="evidence" value="ECO:0007669"/>
    <property type="project" value="TreeGrafter"/>
</dbReference>
<reference evidence="2" key="1">
    <citation type="submission" date="2023-03" db="EMBL/GenBank/DDBJ databases">
        <title>Massive genome expansion in bonnet fungi (Mycena s.s.) driven by repeated elements and novel gene families across ecological guilds.</title>
        <authorList>
            <consortium name="Lawrence Berkeley National Laboratory"/>
            <person name="Harder C.B."/>
            <person name="Miyauchi S."/>
            <person name="Viragh M."/>
            <person name="Kuo A."/>
            <person name="Thoen E."/>
            <person name="Andreopoulos B."/>
            <person name="Lu D."/>
            <person name="Skrede I."/>
            <person name="Drula E."/>
            <person name="Henrissat B."/>
            <person name="Morin E."/>
            <person name="Kohler A."/>
            <person name="Barry K."/>
            <person name="LaButti K."/>
            <person name="Morin E."/>
            <person name="Salamov A."/>
            <person name="Lipzen A."/>
            <person name="Mereny Z."/>
            <person name="Hegedus B."/>
            <person name="Baldrian P."/>
            <person name="Stursova M."/>
            <person name="Weitz H."/>
            <person name="Taylor A."/>
            <person name="Grigoriev I.V."/>
            <person name="Nagy L.G."/>
            <person name="Martin F."/>
            <person name="Kauserud H."/>
        </authorList>
    </citation>
    <scope>NUCLEOTIDE SEQUENCE</scope>
    <source>
        <strain evidence="2">9284</strain>
    </source>
</reference>
<dbReference type="Gene3D" id="3.40.1360.10">
    <property type="match status" value="1"/>
</dbReference>
<dbReference type="InterPro" id="IPR002815">
    <property type="entry name" value="Spo11/TopoVI_A"/>
</dbReference>
<dbReference type="GO" id="GO:0000706">
    <property type="term" value="P:meiotic DNA double-strand break processing"/>
    <property type="evidence" value="ECO:0007669"/>
    <property type="project" value="TreeGrafter"/>
</dbReference>
<dbReference type="Proteomes" id="UP001221142">
    <property type="component" value="Unassembled WGS sequence"/>
</dbReference>
<organism evidence="2 3">
    <name type="scientific">Roridomyces roridus</name>
    <dbReference type="NCBI Taxonomy" id="1738132"/>
    <lineage>
        <taxon>Eukaryota</taxon>
        <taxon>Fungi</taxon>
        <taxon>Dikarya</taxon>
        <taxon>Basidiomycota</taxon>
        <taxon>Agaricomycotina</taxon>
        <taxon>Agaricomycetes</taxon>
        <taxon>Agaricomycetidae</taxon>
        <taxon>Agaricales</taxon>
        <taxon>Marasmiineae</taxon>
        <taxon>Mycenaceae</taxon>
        <taxon>Roridomyces</taxon>
    </lineage>
</organism>
<feature type="region of interest" description="Disordered" evidence="1">
    <location>
        <begin position="208"/>
        <end position="267"/>
    </location>
</feature>